<dbReference type="OrthoDB" id="1733367at2759"/>
<evidence type="ECO:0000256" key="1">
    <source>
        <dbReference type="SAM" id="MobiDB-lite"/>
    </source>
</evidence>
<dbReference type="Proteomes" id="UP000327013">
    <property type="component" value="Chromosome 1"/>
</dbReference>
<evidence type="ECO:0000313" key="3">
    <source>
        <dbReference type="Proteomes" id="UP000327013"/>
    </source>
</evidence>
<organism evidence="2 3">
    <name type="scientific">Carpinus fangiana</name>
    <dbReference type="NCBI Taxonomy" id="176857"/>
    <lineage>
        <taxon>Eukaryota</taxon>
        <taxon>Viridiplantae</taxon>
        <taxon>Streptophyta</taxon>
        <taxon>Embryophyta</taxon>
        <taxon>Tracheophyta</taxon>
        <taxon>Spermatophyta</taxon>
        <taxon>Magnoliopsida</taxon>
        <taxon>eudicotyledons</taxon>
        <taxon>Gunneridae</taxon>
        <taxon>Pentapetalae</taxon>
        <taxon>rosids</taxon>
        <taxon>fabids</taxon>
        <taxon>Fagales</taxon>
        <taxon>Betulaceae</taxon>
        <taxon>Carpinus</taxon>
    </lineage>
</organism>
<feature type="region of interest" description="Disordered" evidence="1">
    <location>
        <begin position="39"/>
        <end position="68"/>
    </location>
</feature>
<gene>
    <name evidence="2" type="ORF">FH972_002595</name>
</gene>
<keyword evidence="3" id="KW-1185">Reference proteome</keyword>
<reference evidence="2 3" key="1">
    <citation type="submission" date="2019-06" db="EMBL/GenBank/DDBJ databases">
        <title>A chromosomal-level reference genome of Carpinus fangiana (Coryloideae, Betulaceae).</title>
        <authorList>
            <person name="Yang X."/>
            <person name="Wang Z."/>
            <person name="Zhang L."/>
            <person name="Hao G."/>
            <person name="Liu J."/>
            <person name="Yang Y."/>
        </authorList>
    </citation>
    <scope>NUCLEOTIDE SEQUENCE [LARGE SCALE GENOMIC DNA]</scope>
    <source>
        <strain evidence="2">Cfa_2016G</strain>
        <tissue evidence="2">Leaf</tissue>
    </source>
</reference>
<accession>A0A5N6QFD0</accession>
<name>A0A5N6QFD0_9ROSI</name>
<feature type="compositionally biased region" description="Polar residues" evidence="1">
    <location>
        <begin position="42"/>
        <end position="57"/>
    </location>
</feature>
<protein>
    <submittedName>
        <fullName evidence="2">Uncharacterized protein</fullName>
    </submittedName>
</protein>
<evidence type="ECO:0000313" key="2">
    <source>
        <dbReference type="EMBL" id="KAE7998016.1"/>
    </source>
</evidence>
<proteinExistence type="predicted"/>
<dbReference type="AlphaFoldDB" id="A0A5N6QFD0"/>
<dbReference type="EMBL" id="CM017321">
    <property type="protein sequence ID" value="KAE7998016.1"/>
    <property type="molecule type" value="Genomic_DNA"/>
</dbReference>
<sequence length="103" mass="11524">MWLSRSGLYAFGFYKQGNGYAVGIFMAGIPKKTVVCDREPASTETQARDYSNQTPTPAHSIHSKDHRTRQLNAHHAKINSCNPFLSRLCTQTRSQESSSTFLS</sequence>